<dbReference type="Proteomes" id="UP000054683">
    <property type="component" value="Unassembled WGS sequence"/>
</dbReference>
<dbReference type="SMART" id="SM00382">
    <property type="entry name" value="AAA"/>
    <property type="match status" value="1"/>
</dbReference>
<dbReference type="GO" id="GO:0016887">
    <property type="term" value="F:ATP hydrolysis activity"/>
    <property type="evidence" value="ECO:0007669"/>
    <property type="project" value="InterPro"/>
</dbReference>
<accession>A0A158H7I2</accession>
<organism evidence="7 8">
    <name type="scientific">Caballeronia udeis</name>
    <dbReference type="NCBI Taxonomy" id="1232866"/>
    <lineage>
        <taxon>Bacteria</taxon>
        <taxon>Pseudomonadati</taxon>
        <taxon>Pseudomonadota</taxon>
        <taxon>Betaproteobacteria</taxon>
        <taxon>Burkholderiales</taxon>
        <taxon>Burkholderiaceae</taxon>
        <taxon>Caballeronia</taxon>
    </lineage>
</organism>
<feature type="domain" description="ABC transporter" evidence="6">
    <location>
        <begin position="29"/>
        <end position="270"/>
    </location>
</feature>
<protein>
    <submittedName>
        <fullName evidence="7">ABC transporter-like protein</fullName>
    </submittedName>
</protein>
<dbReference type="InterPro" id="IPR003439">
    <property type="entry name" value="ABC_transporter-like_ATP-bd"/>
</dbReference>
<dbReference type="SUPFAM" id="SSF52540">
    <property type="entry name" value="P-loop containing nucleoside triphosphate hydrolases"/>
    <property type="match status" value="1"/>
</dbReference>
<dbReference type="InterPro" id="IPR032823">
    <property type="entry name" value="BCA_ABC_TP_C"/>
</dbReference>
<keyword evidence="2" id="KW-1003">Cell membrane</keyword>
<evidence type="ECO:0000313" key="7">
    <source>
        <dbReference type="EMBL" id="SAL40236.1"/>
    </source>
</evidence>
<dbReference type="InterPro" id="IPR003593">
    <property type="entry name" value="AAA+_ATPase"/>
</dbReference>
<dbReference type="GO" id="GO:0005524">
    <property type="term" value="F:ATP binding"/>
    <property type="evidence" value="ECO:0007669"/>
    <property type="project" value="UniProtKB-KW"/>
</dbReference>
<keyword evidence="1" id="KW-0813">Transport</keyword>
<dbReference type="PANTHER" id="PTHR45772:SF3">
    <property type="entry name" value="ABC TRANSPORTER ATP-BINDING PROTEIN"/>
    <property type="match status" value="1"/>
</dbReference>
<evidence type="ECO:0000256" key="2">
    <source>
        <dbReference type="ARBA" id="ARBA00022475"/>
    </source>
</evidence>
<evidence type="ECO:0000259" key="6">
    <source>
        <dbReference type="PROSITE" id="PS50893"/>
    </source>
</evidence>
<sequence length="280" mass="30691">MRQKRAELKLKQRLKQSTEGDMILGDTILETRGLTKEFKGFTAVNGVNLRVRRGSIHALIGPNGAGKTTCFNLLTKFLEPTAGQIVFNGIDITGERPAQIARRGVIRSFQISAVFPHLTVMQNVRIGLQRSLGTSFKFWKSERVLDELNDRAMDLLTQVGLTDFADTTTVELSYGRKRALEIATTLSMEPELMLLDEPTQGMGHEDVDRVTALIKKVSAGRTILMVEHNMNVIAGISDTITVLQRGEVLAEGSYAEVSKNALVMEAYMGSADATLAGAHA</sequence>
<evidence type="ECO:0000256" key="4">
    <source>
        <dbReference type="ARBA" id="ARBA00022741"/>
    </source>
</evidence>
<dbReference type="Gene3D" id="3.40.50.300">
    <property type="entry name" value="P-loop containing nucleotide triphosphate hydrolases"/>
    <property type="match status" value="1"/>
</dbReference>
<dbReference type="FunFam" id="3.40.50.300:FF:000421">
    <property type="entry name" value="Branched-chain amino acid ABC transporter ATP-binding protein"/>
    <property type="match status" value="1"/>
</dbReference>
<keyword evidence="5" id="KW-0067">ATP-binding</keyword>
<dbReference type="InterPro" id="IPR051120">
    <property type="entry name" value="ABC_AA/LPS_Transport"/>
</dbReference>
<evidence type="ECO:0000256" key="3">
    <source>
        <dbReference type="ARBA" id="ARBA00022519"/>
    </source>
</evidence>
<proteinExistence type="predicted"/>
<dbReference type="AlphaFoldDB" id="A0A158H7I2"/>
<reference evidence="7 8" key="1">
    <citation type="submission" date="2016-01" db="EMBL/GenBank/DDBJ databases">
        <authorList>
            <person name="Oliw E.H."/>
        </authorList>
    </citation>
    <scope>NUCLEOTIDE SEQUENCE [LARGE SCALE GENOMIC DNA]</scope>
    <source>
        <strain evidence="7">LMG 27134</strain>
    </source>
</reference>
<evidence type="ECO:0000313" key="8">
    <source>
        <dbReference type="Proteomes" id="UP000054683"/>
    </source>
</evidence>
<dbReference type="InterPro" id="IPR027417">
    <property type="entry name" value="P-loop_NTPase"/>
</dbReference>
<keyword evidence="3" id="KW-0472">Membrane</keyword>
<keyword evidence="3" id="KW-0997">Cell inner membrane</keyword>
<dbReference type="PANTHER" id="PTHR45772">
    <property type="entry name" value="CONSERVED COMPONENT OF ABC TRANSPORTER FOR NATURAL AMINO ACIDS-RELATED"/>
    <property type="match status" value="1"/>
</dbReference>
<name>A0A158H7I2_9BURK</name>
<dbReference type="GO" id="GO:0005886">
    <property type="term" value="C:plasma membrane"/>
    <property type="evidence" value="ECO:0007669"/>
    <property type="project" value="TreeGrafter"/>
</dbReference>
<dbReference type="CDD" id="cd03219">
    <property type="entry name" value="ABC_Mj1267_LivG_branched"/>
    <property type="match status" value="1"/>
</dbReference>
<gene>
    <name evidence="7" type="ORF">AWB69_04048</name>
</gene>
<evidence type="ECO:0000256" key="5">
    <source>
        <dbReference type="ARBA" id="ARBA00022840"/>
    </source>
</evidence>
<keyword evidence="4" id="KW-0547">Nucleotide-binding</keyword>
<dbReference type="Pfam" id="PF12399">
    <property type="entry name" value="BCA_ABC_TP_C"/>
    <property type="match status" value="1"/>
</dbReference>
<dbReference type="Pfam" id="PF00005">
    <property type="entry name" value="ABC_tran"/>
    <property type="match status" value="1"/>
</dbReference>
<evidence type="ECO:0000256" key="1">
    <source>
        <dbReference type="ARBA" id="ARBA00022448"/>
    </source>
</evidence>
<dbReference type="PROSITE" id="PS50893">
    <property type="entry name" value="ABC_TRANSPORTER_2"/>
    <property type="match status" value="1"/>
</dbReference>
<dbReference type="EMBL" id="FCOK02000026">
    <property type="protein sequence ID" value="SAL40236.1"/>
    <property type="molecule type" value="Genomic_DNA"/>
</dbReference>